<sequence length="166" mass="17728">MDMTLYELRPKPAPSSAPAAAPAGSVLLVDDDPDFREMVRTAFVRAGYRVLEAENGNAALAIMAVHPVDLVVTDIIMPEADGYEVILRLKDQKSRPPLIAVTGGSLRLRMELPGMARLLGAEAAFEKPVDLKALLAEAGRLIAARKAAEGRIAEHKSAENEAESTG</sequence>
<feature type="modified residue" description="4-aspartylphosphate" evidence="2">
    <location>
        <position position="74"/>
    </location>
</feature>
<proteinExistence type="predicted"/>
<dbReference type="InterPro" id="IPR001789">
    <property type="entry name" value="Sig_transdc_resp-reg_receiver"/>
</dbReference>
<dbReference type="PANTHER" id="PTHR44591:SF23">
    <property type="entry name" value="CHEY SUBFAMILY"/>
    <property type="match status" value="1"/>
</dbReference>
<dbReference type="GO" id="GO:0000160">
    <property type="term" value="P:phosphorelay signal transduction system"/>
    <property type="evidence" value="ECO:0007669"/>
    <property type="project" value="InterPro"/>
</dbReference>
<dbReference type="SUPFAM" id="SSF52172">
    <property type="entry name" value="CheY-like"/>
    <property type="match status" value="1"/>
</dbReference>
<dbReference type="AlphaFoldDB" id="A0A6N1AG62"/>
<evidence type="ECO:0000256" key="3">
    <source>
        <dbReference type="SAM" id="MobiDB-lite"/>
    </source>
</evidence>
<dbReference type="Gene3D" id="3.40.50.2300">
    <property type="match status" value="1"/>
</dbReference>
<dbReference type="Pfam" id="PF00072">
    <property type="entry name" value="Response_reg"/>
    <property type="match status" value="1"/>
</dbReference>
<organism evidence="5 6">
    <name type="scientific">Azospirillum oryzae</name>
    <dbReference type="NCBI Taxonomy" id="286727"/>
    <lineage>
        <taxon>Bacteria</taxon>
        <taxon>Pseudomonadati</taxon>
        <taxon>Pseudomonadota</taxon>
        <taxon>Alphaproteobacteria</taxon>
        <taxon>Rhodospirillales</taxon>
        <taxon>Azospirillaceae</taxon>
        <taxon>Azospirillum</taxon>
    </lineage>
</organism>
<protein>
    <submittedName>
        <fullName evidence="5">Response regulator</fullName>
    </submittedName>
</protein>
<evidence type="ECO:0000313" key="6">
    <source>
        <dbReference type="Proteomes" id="UP000509702"/>
    </source>
</evidence>
<feature type="region of interest" description="Disordered" evidence="3">
    <location>
        <begin position="1"/>
        <end position="20"/>
    </location>
</feature>
<dbReference type="InterPro" id="IPR050595">
    <property type="entry name" value="Bact_response_regulator"/>
</dbReference>
<keyword evidence="6" id="KW-1185">Reference proteome</keyword>
<geneLocation type="plasmid" evidence="5 6">
    <name>unnamed3</name>
</geneLocation>
<keyword evidence="1 2" id="KW-0597">Phosphoprotein</keyword>
<dbReference type="RefSeq" id="WP_149201084.1">
    <property type="nucleotide sequence ID" value="NZ_BSOV01000056.1"/>
</dbReference>
<dbReference type="SMART" id="SM00448">
    <property type="entry name" value="REC"/>
    <property type="match status" value="1"/>
</dbReference>
<dbReference type="CDD" id="cd00156">
    <property type="entry name" value="REC"/>
    <property type="match status" value="1"/>
</dbReference>
<accession>A0A6N1AG62</accession>
<evidence type="ECO:0000313" key="5">
    <source>
        <dbReference type="EMBL" id="QKS50249.1"/>
    </source>
</evidence>
<dbReference type="PANTHER" id="PTHR44591">
    <property type="entry name" value="STRESS RESPONSE REGULATOR PROTEIN 1"/>
    <property type="match status" value="1"/>
</dbReference>
<gene>
    <name evidence="5" type="ORF">HUE56_07005</name>
</gene>
<keyword evidence="5" id="KW-0614">Plasmid</keyword>
<evidence type="ECO:0000256" key="2">
    <source>
        <dbReference type="PROSITE-ProRule" id="PRU00169"/>
    </source>
</evidence>
<evidence type="ECO:0000256" key="1">
    <source>
        <dbReference type="ARBA" id="ARBA00022553"/>
    </source>
</evidence>
<feature type="domain" description="Response regulatory" evidence="4">
    <location>
        <begin position="25"/>
        <end position="142"/>
    </location>
</feature>
<dbReference type="Proteomes" id="UP000509702">
    <property type="component" value="Plasmid unnamed3"/>
</dbReference>
<name>A0A6N1AG62_9PROT</name>
<dbReference type="KEGG" id="aoz:HUE56_07005"/>
<evidence type="ECO:0000259" key="4">
    <source>
        <dbReference type="PROSITE" id="PS50110"/>
    </source>
</evidence>
<reference evidence="5 6" key="1">
    <citation type="submission" date="2020-06" db="EMBL/GenBank/DDBJ databases">
        <title>Complete genome of Azosprillum oryzae KACC14407.</title>
        <authorList>
            <person name="Kim M."/>
            <person name="Park Y.-J."/>
            <person name="Shin J.-H."/>
        </authorList>
    </citation>
    <scope>NUCLEOTIDE SEQUENCE [LARGE SCALE GENOMIC DNA]</scope>
    <source>
        <strain evidence="5 6">KACC 14407</strain>
        <plasmid evidence="5 6">unnamed3</plasmid>
    </source>
</reference>
<dbReference type="EMBL" id="CP054617">
    <property type="protein sequence ID" value="QKS50249.1"/>
    <property type="molecule type" value="Genomic_DNA"/>
</dbReference>
<dbReference type="InterPro" id="IPR011006">
    <property type="entry name" value="CheY-like_superfamily"/>
</dbReference>
<dbReference type="OrthoDB" id="7243049at2"/>
<dbReference type="PROSITE" id="PS50110">
    <property type="entry name" value="RESPONSE_REGULATORY"/>
    <property type="match status" value="1"/>
</dbReference>